<dbReference type="HOGENOM" id="CLU_085385_0_0_3"/>
<dbReference type="EMBL" id="DS989862">
    <property type="protein sequence ID" value="EDX72662.1"/>
    <property type="molecule type" value="Genomic_DNA"/>
</dbReference>
<dbReference type="AlphaFoldDB" id="B4VZH1"/>
<dbReference type="CDD" id="cd05379">
    <property type="entry name" value="CAP_bacterial"/>
    <property type="match status" value="1"/>
</dbReference>
<keyword evidence="3" id="KW-1185">Reference proteome</keyword>
<dbReference type="InterPro" id="IPR035940">
    <property type="entry name" value="CAP_sf"/>
</dbReference>
<evidence type="ECO:0000259" key="1">
    <source>
        <dbReference type="Pfam" id="PF00188"/>
    </source>
</evidence>
<sequence length="198" mass="22418">MMNSARTIILSPLELRVIEEMNKVRTTPRSYLPLLNNWKQRFSGNQVKLSQQVFLRTIEGVNAVDEAIDFIQSTRPLSPLKLSLGMSQAAKDHVRDQGETGNIGHIGRDRSTPFIRLNRYGRWQITAGENITYGVARADDMIMQLIIDDGVRDRGHRNNIFNSAFQVAGVAFGYHIQYRNMCVITYAGGYKTAAGRRE</sequence>
<gene>
    <name evidence="2" type="ORF">MC7420_4935</name>
</gene>
<dbReference type="PANTHER" id="PTHR31157">
    <property type="entry name" value="SCP DOMAIN-CONTAINING PROTEIN"/>
    <property type="match status" value="1"/>
</dbReference>
<organism evidence="2 3">
    <name type="scientific">Coleofasciculus chthonoplastes PCC 7420</name>
    <dbReference type="NCBI Taxonomy" id="118168"/>
    <lineage>
        <taxon>Bacteria</taxon>
        <taxon>Bacillati</taxon>
        <taxon>Cyanobacteriota</taxon>
        <taxon>Cyanophyceae</taxon>
        <taxon>Coleofasciculales</taxon>
        <taxon>Coleofasciculaceae</taxon>
        <taxon>Coleofasciculus</taxon>
    </lineage>
</organism>
<dbReference type="Gene3D" id="3.40.33.10">
    <property type="entry name" value="CAP"/>
    <property type="match status" value="1"/>
</dbReference>
<evidence type="ECO:0000313" key="2">
    <source>
        <dbReference type="EMBL" id="EDX72662.1"/>
    </source>
</evidence>
<dbReference type="STRING" id="118168.MC7420_4935"/>
<dbReference type="RefSeq" id="WP_006104117.1">
    <property type="nucleotide sequence ID" value="NZ_DS989862.1"/>
</dbReference>
<evidence type="ECO:0000313" key="3">
    <source>
        <dbReference type="Proteomes" id="UP000003835"/>
    </source>
</evidence>
<dbReference type="InterPro" id="IPR014044">
    <property type="entry name" value="CAP_dom"/>
</dbReference>
<dbReference type="SUPFAM" id="SSF55797">
    <property type="entry name" value="PR-1-like"/>
    <property type="match status" value="1"/>
</dbReference>
<name>B4VZH1_9CYAN</name>
<proteinExistence type="predicted"/>
<accession>B4VZH1</accession>
<protein>
    <submittedName>
        <fullName evidence="2">SCP-like extracellular protein, putative</fullName>
    </submittedName>
</protein>
<dbReference type="eggNOG" id="COG2340">
    <property type="taxonomic scope" value="Bacteria"/>
</dbReference>
<feature type="domain" description="SCP" evidence="1">
    <location>
        <begin position="45"/>
        <end position="183"/>
    </location>
</feature>
<dbReference type="OrthoDB" id="7550377at2"/>
<dbReference type="Proteomes" id="UP000003835">
    <property type="component" value="Unassembled WGS sequence"/>
</dbReference>
<dbReference type="PANTHER" id="PTHR31157:SF1">
    <property type="entry name" value="SCP DOMAIN-CONTAINING PROTEIN"/>
    <property type="match status" value="1"/>
</dbReference>
<reference evidence="2 3" key="1">
    <citation type="submission" date="2008-07" db="EMBL/GenBank/DDBJ databases">
        <authorList>
            <person name="Tandeau de Marsac N."/>
            <person name="Ferriera S."/>
            <person name="Johnson J."/>
            <person name="Kravitz S."/>
            <person name="Beeson K."/>
            <person name="Sutton G."/>
            <person name="Rogers Y.-H."/>
            <person name="Friedman R."/>
            <person name="Frazier M."/>
            <person name="Venter J.C."/>
        </authorList>
    </citation>
    <scope>NUCLEOTIDE SEQUENCE [LARGE SCALE GENOMIC DNA]</scope>
    <source>
        <strain evidence="2 3">PCC 7420</strain>
    </source>
</reference>
<dbReference type="Pfam" id="PF00188">
    <property type="entry name" value="CAP"/>
    <property type="match status" value="1"/>
</dbReference>